<dbReference type="EMBL" id="BONF01000002">
    <property type="protein sequence ID" value="GIF78898.1"/>
    <property type="molecule type" value="Genomic_DNA"/>
</dbReference>
<keyword evidence="2" id="KW-1185">Reference proteome</keyword>
<dbReference type="AlphaFoldDB" id="A0A8J3NGP3"/>
<dbReference type="Pfam" id="PF09957">
    <property type="entry name" value="VapB_antitoxin"/>
    <property type="match status" value="1"/>
</dbReference>
<evidence type="ECO:0000313" key="1">
    <source>
        <dbReference type="EMBL" id="GIF78898.1"/>
    </source>
</evidence>
<dbReference type="Proteomes" id="UP000601223">
    <property type="component" value="Unassembled WGS sequence"/>
</dbReference>
<protein>
    <recommendedName>
        <fullName evidence="3">Antitoxin</fullName>
    </recommendedName>
</protein>
<evidence type="ECO:0000313" key="2">
    <source>
        <dbReference type="Proteomes" id="UP000601223"/>
    </source>
</evidence>
<reference evidence="1 2" key="1">
    <citation type="submission" date="2021-01" db="EMBL/GenBank/DDBJ databases">
        <title>Whole genome shotgun sequence of Catellatospora bangladeshensis NBRC 107357.</title>
        <authorList>
            <person name="Komaki H."/>
            <person name="Tamura T."/>
        </authorList>
    </citation>
    <scope>NUCLEOTIDE SEQUENCE [LARGE SCALE GENOMIC DNA]</scope>
    <source>
        <strain evidence="1 2">NBRC 107357</strain>
    </source>
</reference>
<dbReference type="RefSeq" id="WP_203740671.1">
    <property type="nucleotide sequence ID" value="NZ_BONF01000002.1"/>
</dbReference>
<organism evidence="1 2">
    <name type="scientific">Catellatospora bangladeshensis</name>
    <dbReference type="NCBI Taxonomy" id="310355"/>
    <lineage>
        <taxon>Bacteria</taxon>
        <taxon>Bacillati</taxon>
        <taxon>Actinomycetota</taxon>
        <taxon>Actinomycetes</taxon>
        <taxon>Micromonosporales</taxon>
        <taxon>Micromonosporaceae</taxon>
        <taxon>Catellatospora</taxon>
    </lineage>
</organism>
<proteinExistence type="predicted"/>
<accession>A0A8J3NGP3</accession>
<evidence type="ECO:0008006" key="3">
    <source>
        <dbReference type="Google" id="ProtNLM"/>
    </source>
</evidence>
<name>A0A8J3NGP3_9ACTN</name>
<comment type="caution">
    <text evidence="1">The sequence shown here is derived from an EMBL/GenBank/DDBJ whole genome shotgun (WGS) entry which is preliminary data.</text>
</comment>
<gene>
    <name evidence="1" type="ORF">Cba03nite_02470</name>
</gene>
<sequence length="99" mass="11543">MANTLIDLDDEALEQARRYYGTTTKKDTVNRALQDAAARLRERRNAFGDHLEQAFADYTAMSPAEQQEYAAHLETTQELLEETPRLDVAWERRRREWAA</sequence>
<dbReference type="InterPro" id="IPR019239">
    <property type="entry name" value="VapB_antitoxin"/>
</dbReference>